<protein>
    <submittedName>
        <fullName evidence="2">Intein/homing endonuclease</fullName>
    </submittedName>
</protein>
<keyword evidence="2" id="KW-0255">Endonuclease</keyword>
<dbReference type="Gene3D" id="3.10.28.10">
    <property type="entry name" value="Homing endonucleases"/>
    <property type="match status" value="1"/>
</dbReference>
<dbReference type="GO" id="GO:0016539">
    <property type="term" value="P:intein-mediated protein splicing"/>
    <property type="evidence" value="ECO:0007669"/>
    <property type="project" value="InterPro"/>
</dbReference>
<dbReference type="InterPro" id="IPR006142">
    <property type="entry name" value="INTEIN"/>
</dbReference>
<dbReference type="GeneID" id="42364558"/>
<evidence type="ECO:0000313" key="3">
    <source>
        <dbReference type="Proteomes" id="UP000377803"/>
    </source>
</evidence>
<evidence type="ECO:0000259" key="1">
    <source>
        <dbReference type="PROSITE" id="PS50819"/>
    </source>
</evidence>
<proteinExistence type="predicted"/>
<dbReference type="AlphaFoldDB" id="A0A5Q0UES3"/>
<sequence length="277" mass="31646">MAASRVKCDNSDLKAAVEDLRNSGYTNAKISDEIGTRIDSCLYRDHKMSLESFEKLLEIADREINHELVSDDRYGSKEIANFTKNGDLAELCGLILGDGHIQYRSRRNNSRNTSTYFVSITLNKDEEEIIENSGNLLEEVTGLEAKTYKKQGNCVRIVIHSKDAVEKFQEIGLEPGHKTEKQVSIPNWIKKSEKFCRRCVKGLIDTDGSIYNDKRKNRCYKRIIFKNYSEPLLEDFREMCLTLNIKTVDGGPHQVQVSMKDIDKFIKTVNPIKAHTS</sequence>
<accession>A0A5Q0UES3</accession>
<dbReference type="InterPro" id="IPR004860">
    <property type="entry name" value="LAGLIDADG_dom"/>
</dbReference>
<feature type="domain" description="DOD-type homing endonuclease" evidence="1">
    <location>
        <begin position="91"/>
        <end position="245"/>
    </location>
</feature>
<dbReference type="InterPro" id="IPR027434">
    <property type="entry name" value="Homing_endonucl"/>
</dbReference>
<gene>
    <name evidence="2" type="ORF">LC1Nh_0177</name>
</gene>
<dbReference type="Pfam" id="PF14528">
    <property type="entry name" value="LAGLIDADG_3"/>
    <property type="match status" value="2"/>
</dbReference>
<dbReference type="PROSITE" id="PS50819">
    <property type="entry name" value="INTEIN_ENDONUCLEASE"/>
    <property type="match status" value="1"/>
</dbReference>
<dbReference type="RefSeq" id="WP_153549821.1">
    <property type="nucleotide sequence ID" value="NZ_CP040089.1"/>
</dbReference>
<keyword evidence="2" id="KW-0378">Hydrolase</keyword>
<dbReference type="SUPFAM" id="SSF55608">
    <property type="entry name" value="Homing endonucleases"/>
    <property type="match status" value="2"/>
</dbReference>
<evidence type="ECO:0000313" key="2">
    <source>
        <dbReference type="EMBL" id="QGA80083.1"/>
    </source>
</evidence>
<name>A0A5Q0UES3_9ARCH</name>
<dbReference type="InterPro" id="IPR004042">
    <property type="entry name" value="Intein_endonuc_central"/>
</dbReference>
<dbReference type="Proteomes" id="UP000377803">
    <property type="component" value="Chromosome"/>
</dbReference>
<keyword evidence="3" id="KW-1185">Reference proteome</keyword>
<dbReference type="KEGG" id="ncon:LC1Nh_0177"/>
<dbReference type="PRINTS" id="PR00379">
    <property type="entry name" value="INTEIN"/>
</dbReference>
<dbReference type="EMBL" id="CP040089">
    <property type="protein sequence ID" value="QGA80083.1"/>
    <property type="molecule type" value="Genomic_DNA"/>
</dbReference>
<reference evidence="3" key="1">
    <citation type="submission" date="2019-05" db="EMBL/GenBank/DDBJ databases">
        <title>Candidatus Nanohalobium constans, a novel model system to study the DPANN nano-sized archaea: genomic and physiological characterization of a nanoarchaeon co-cultured with its chitinotrophic host.</title>
        <authorList>
            <person name="La Cono V."/>
            <person name="Arcadi E."/>
            <person name="Crisafi F."/>
            <person name="Denaro R."/>
            <person name="La Spada G."/>
            <person name="Messina E."/>
            <person name="Smedile F."/>
            <person name="Toshchakov S.V."/>
            <person name="Shevchenko M.A."/>
            <person name="Golyshin P.N."/>
            <person name="Golyshina O.V."/>
            <person name="Ferrer M."/>
            <person name="Rohde M."/>
            <person name="Mushegian A."/>
            <person name="Sorokin D.Y."/>
            <person name="Giuliano L."/>
            <person name="Yakimov M.M."/>
        </authorList>
    </citation>
    <scope>NUCLEOTIDE SEQUENCE [LARGE SCALE GENOMIC DNA]</scope>
    <source>
        <strain evidence="3">LC1Nh</strain>
    </source>
</reference>
<dbReference type="GO" id="GO:0004519">
    <property type="term" value="F:endonuclease activity"/>
    <property type="evidence" value="ECO:0007669"/>
    <property type="project" value="UniProtKB-KW"/>
</dbReference>
<organism evidence="2 3">
    <name type="scientific">Candidatus Nanohalobium constans</name>
    <dbReference type="NCBI Taxonomy" id="2565781"/>
    <lineage>
        <taxon>Archaea</taxon>
        <taxon>Candidatus Nanohalarchaeota</taxon>
        <taxon>Candidatus Nanohalobia</taxon>
        <taxon>Candidatus Nanohalobiales</taxon>
        <taxon>Candidatus Nanohalobiaceae</taxon>
        <taxon>Candidatus Nanohalobium</taxon>
    </lineage>
</organism>
<keyword evidence="2" id="KW-0540">Nuclease</keyword>